<dbReference type="EMBL" id="FOEF01000007">
    <property type="protein sequence ID" value="SEP37657.1"/>
    <property type="molecule type" value="Genomic_DNA"/>
</dbReference>
<keyword evidence="3" id="KW-1185">Reference proteome</keyword>
<gene>
    <name evidence="2" type="ORF">SAMN04489732_10743</name>
</gene>
<evidence type="ECO:0000259" key="1">
    <source>
        <dbReference type="Pfam" id="PF00561"/>
    </source>
</evidence>
<evidence type="ECO:0000313" key="2">
    <source>
        <dbReference type="EMBL" id="SEP37657.1"/>
    </source>
</evidence>
<proteinExistence type="predicted"/>
<dbReference type="STRING" id="394193.SAMN04489732_10743"/>
<dbReference type="InterPro" id="IPR029058">
    <property type="entry name" value="AB_hydrolase_fold"/>
</dbReference>
<dbReference type="PRINTS" id="PR00111">
    <property type="entry name" value="ABHYDROLASE"/>
</dbReference>
<dbReference type="Proteomes" id="UP000198582">
    <property type="component" value="Unassembled WGS sequence"/>
</dbReference>
<name>A0A1H8XD41_9PSEU</name>
<dbReference type="GO" id="GO:0003824">
    <property type="term" value="F:catalytic activity"/>
    <property type="evidence" value="ECO:0007669"/>
    <property type="project" value="UniProtKB-ARBA"/>
</dbReference>
<accession>A0A1H8XD41</accession>
<dbReference type="Gene3D" id="3.40.50.1820">
    <property type="entry name" value="alpha/beta hydrolase"/>
    <property type="match status" value="1"/>
</dbReference>
<dbReference type="AlphaFoldDB" id="A0A1H8XD41"/>
<protein>
    <submittedName>
        <fullName evidence="2">Pimeloyl-ACP methyl ester carboxylesterase</fullName>
    </submittedName>
</protein>
<dbReference type="Pfam" id="PF00561">
    <property type="entry name" value="Abhydrolase_1"/>
    <property type="match status" value="1"/>
</dbReference>
<dbReference type="PANTHER" id="PTHR43798">
    <property type="entry name" value="MONOACYLGLYCEROL LIPASE"/>
    <property type="match status" value="1"/>
</dbReference>
<dbReference type="RefSeq" id="WP_091617975.1">
    <property type="nucleotide sequence ID" value="NZ_FOEF01000007.1"/>
</dbReference>
<sequence>MTAHGATVPAARPATAALLLAHGAAGTVRANFGPLIPALSRTVPAFGPDFPGSGGTPRASGPLELDDLADQLVAAAGDVETFAILGYSMGCAVAVRAAIRHPRRVAGLILTAGAPRVDADTRARMDEWQRLAERDHTALARFIMSVMFSETFLGTLTDHQLESFLDLIVFTTPAGTTEQIDLVRRIDVERDLPNITAPTLVIGTKHDRLIAPSSMRAYADGIPGARWTELDSGHAVALEAPQQWLSLVEAFLTETASPAVVEQTEVVDARTS</sequence>
<organism evidence="2 3">
    <name type="scientific">Amycolatopsis saalfeldensis</name>
    <dbReference type="NCBI Taxonomy" id="394193"/>
    <lineage>
        <taxon>Bacteria</taxon>
        <taxon>Bacillati</taxon>
        <taxon>Actinomycetota</taxon>
        <taxon>Actinomycetes</taxon>
        <taxon>Pseudonocardiales</taxon>
        <taxon>Pseudonocardiaceae</taxon>
        <taxon>Amycolatopsis</taxon>
    </lineage>
</organism>
<dbReference type="InterPro" id="IPR000073">
    <property type="entry name" value="AB_hydrolase_1"/>
</dbReference>
<feature type="domain" description="AB hydrolase-1" evidence="1">
    <location>
        <begin position="17"/>
        <end position="241"/>
    </location>
</feature>
<dbReference type="SUPFAM" id="SSF53474">
    <property type="entry name" value="alpha/beta-Hydrolases"/>
    <property type="match status" value="1"/>
</dbReference>
<evidence type="ECO:0000313" key="3">
    <source>
        <dbReference type="Proteomes" id="UP000198582"/>
    </source>
</evidence>
<reference evidence="3" key="1">
    <citation type="submission" date="2016-10" db="EMBL/GenBank/DDBJ databases">
        <authorList>
            <person name="Varghese N."/>
            <person name="Submissions S."/>
        </authorList>
    </citation>
    <scope>NUCLEOTIDE SEQUENCE [LARGE SCALE GENOMIC DNA]</scope>
    <source>
        <strain evidence="3">DSM 44993</strain>
    </source>
</reference>
<dbReference type="InterPro" id="IPR050266">
    <property type="entry name" value="AB_hydrolase_sf"/>
</dbReference>
<dbReference type="OrthoDB" id="4944883at2"/>